<accession>A0A8J6CK03</accession>
<dbReference type="Proteomes" id="UP000751190">
    <property type="component" value="Unassembled WGS sequence"/>
</dbReference>
<dbReference type="PANTHER" id="PTHR43574">
    <property type="entry name" value="EPIMERASE-RELATED"/>
    <property type="match status" value="1"/>
</dbReference>
<dbReference type="SUPFAM" id="SSF51735">
    <property type="entry name" value="NAD(P)-binding Rossmann-fold domains"/>
    <property type="match status" value="1"/>
</dbReference>
<comment type="similarity">
    <text evidence="1">Belongs to the NAD(P)-dependent epimerase/dehydratase family.</text>
</comment>
<feature type="signal peptide" evidence="3">
    <location>
        <begin position="1"/>
        <end position="20"/>
    </location>
</feature>
<reference evidence="4" key="1">
    <citation type="submission" date="2021-05" db="EMBL/GenBank/DDBJ databases">
        <title>The genome of the haptophyte Pavlova lutheri (Diacronema luteri, Pavlovales) - a model for lipid biosynthesis in eukaryotic algae.</title>
        <authorList>
            <person name="Hulatt C.J."/>
            <person name="Posewitz M.C."/>
        </authorList>
    </citation>
    <scope>NUCLEOTIDE SEQUENCE</scope>
    <source>
        <strain evidence="4">NIVA-4/92</strain>
    </source>
</reference>
<keyword evidence="5" id="KW-1185">Reference proteome</keyword>
<dbReference type="EMBL" id="JAGTXO010000001">
    <property type="protein sequence ID" value="KAG8470528.1"/>
    <property type="molecule type" value="Genomic_DNA"/>
</dbReference>
<evidence type="ECO:0000256" key="1">
    <source>
        <dbReference type="ARBA" id="ARBA00007637"/>
    </source>
</evidence>
<evidence type="ECO:0000313" key="5">
    <source>
        <dbReference type="Proteomes" id="UP000751190"/>
    </source>
</evidence>
<dbReference type="OrthoDB" id="674948at2759"/>
<dbReference type="AlphaFoldDB" id="A0A8J6CK03"/>
<name>A0A8J6CK03_DIALT</name>
<evidence type="ECO:0000313" key="4">
    <source>
        <dbReference type="EMBL" id="KAG8470528.1"/>
    </source>
</evidence>
<dbReference type="InterPro" id="IPR036291">
    <property type="entry name" value="NAD(P)-bd_dom_sf"/>
</dbReference>
<keyword evidence="2" id="KW-0520">NAD</keyword>
<evidence type="ECO:0000256" key="3">
    <source>
        <dbReference type="SAM" id="SignalP"/>
    </source>
</evidence>
<sequence>MNALVVCALTCALAPAPRSAARMGARGMHDLLIVGTGTLGSLAAKQWRESFPEARIVGETRSDTRHDSLRAAGIEPRLRGTGAMEAFPNVLICFAPGGNDDFPSEVKSALAAWDRSGGCAFTSSGGVFAESDGGVVDEDSATDSTPRSVRLLAAERHVLDAGATVVRLAGLYTATRGAHSFWLSRDTVEQWEGGIINLLHYEDAASGTLAAIRGKVGPKVLLLSDDAPLTRAEIVAAALTSSLYARATPPAFTEPPSPNARGKVYSTARTRALLDWTPMHPDFRTFMAST</sequence>
<organism evidence="4 5">
    <name type="scientific">Diacronema lutheri</name>
    <name type="common">Unicellular marine alga</name>
    <name type="synonym">Monochrysis lutheri</name>
    <dbReference type="NCBI Taxonomy" id="2081491"/>
    <lineage>
        <taxon>Eukaryota</taxon>
        <taxon>Haptista</taxon>
        <taxon>Haptophyta</taxon>
        <taxon>Pavlovophyceae</taxon>
        <taxon>Pavlovales</taxon>
        <taxon>Pavlovaceae</taxon>
        <taxon>Diacronema</taxon>
    </lineage>
</organism>
<evidence type="ECO:0000256" key="2">
    <source>
        <dbReference type="ARBA" id="ARBA00023027"/>
    </source>
</evidence>
<dbReference type="OMA" id="MATPIQA"/>
<feature type="chain" id="PRO_5035244038" evidence="3">
    <location>
        <begin position="21"/>
        <end position="290"/>
    </location>
</feature>
<proteinExistence type="inferred from homology"/>
<gene>
    <name evidence="4" type="ORF">KFE25_008949</name>
</gene>
<comment type="caution">
    <text evidence="4">The sequence shown here is derived from an EMBL/GenBank/DDBJ whole genome shotgun (WGS) entry which is preliminary data.</text>
</comment>
<protein>
    <submittedName>
        <fullName evidence="4">Uncharacterized protein</fullName>
    </submittedName>
</protein>
<keyword evidence="3" id="KW-0732">Signal</keyword>
<dbReference type="Gene3D" id="3.40.50.720">
    <property type="entry name" value="NAD(P)-binding Rossmann-like Domain"/>
    <property type="match status" value="1"/>
</dbReference>